<evidence type="ECO:0000256" key="6">
    <source>
        <dbReference type="ARBA" id="ARBA00022723"/>
    </source>
</evidence>
<dbReference type="PRINTS" id="PR00411">
    <property type="entry name" value="PNDRDTASEI"/>
</dbReference>
<keyword evidence="13" id="KW-1185">Reference proteome</keyword>
<dbReference type="Pfam" id="PF07992">
    <property type="entry name" value="Pyr_redox_2"/>
    <property type="match status" value="1"/>
</dbReference>
<sequence length="642" mass="69935">MFPHLFSPLKIGTCEIPNRLVVPAMVANLNNREGTATDRYIAYHEEKAKGGWGLIITENYAVNEHAMGYPYIGGLYKEEQIPSHKKLTDTIHRYDSKIFCQIYHAGRQSNHCVNGNVQPVGPSPLICPWNKELPRELTVEEIKQIVKDFGITARNVVKAGFDGVEIHAAHGYLIHTFLSASTNKRIDEYGGNYDNRTRLLREVMAEVRQAVGPDFPVQVRLSGAEYSEGGRTMFESRQIIRDLEQWGADAIHLTFGLYGIRSSLCSVSSFFQSRGWNVHLAEEAKTLVKIPVITVGKIQEPTMAEDIIASGKADFVAMGRGSLADPHFPNKVKNGQVQEVRQCIACLQGCTASTYQQVPIYCLVNPELGYEIETDYAQAPVTKKVFIAGGGVAGMEAARGAASKGHEVHLFEAADSLGGQFIAAGYPPYKGDFLSYLAWLNRQLKKLKVTLHMNTALTADIVKAGKPDKVIVATGAKPIIPNLPGIDGPNVVLAEDVLRGRVDPGLNVLVAGGGMIGSETAAYLSIQCREKVALVEMQPEIGLEMEGGIRDDLKDLLRKQFVEVVTQVRLAGITEQGALIEKGGCVTLHPCDTVVLAIGTRAYNPLQAELKDLCEVVVVGDAVKARKAIEASREGFVAGMNA</sequence>
<reference evidence="12 13" key="1">
    <citation type="submission" date="2019-02" db="EMBL/GenBank/DDBJ databases">
        <title>Closed genome of Sporomusa termitida DSM 4440.</title>
        <authorList>
            <person name="Poehlein A."/>
            <person name="Daniel R."/>
        </authorList>
    </citation>
    <scope>NUCLEOTIDE SEQUENCE [LARGE SCALE GENOMIC DNA]</scope>
    <source>
        <strain evidence="12 13">DSM 4440</strain>
    </source>
</reference>
<feature type="domain" description="NADH:flavin oxidoreductase/NADH oxidase N-terminal" evidence="10">
    <location>
        <begin position="5"/>
        <end position="336"/>
    </location>
</feature>
<dbReference type="InterPro" id="IPR036188">
    <property type="entry name" value="FAD/NAD-bd_sf"/>
</dbReference>
<evidence type="ECO:0000313" key="12">
    <source>
        <dbReference type="EMBL" id="QDR81184.1"/>
    </source>
</evidence>
<keyword evidence="6" id="KW-0479">Metal-binding</keyword>
<proteinExistence type="inferred from homology"/>
<dbReference type="InterPro" id="IPR001155">
    <property type="entry name" value="OxRdtase_FMN_N"/>
</dbReference>
<evidence type="ECO:0000256" key="2">
    <source>
        <dbReference type="ARBA" id="ARBA00001966"/>
    </source>
</evidence>
<dbReference type="RefSeq" id="WP_144350711.1">
    <property type="nucleotide sequence ID" value="NZ_CP036259.1"/>
</dbReference>
<keyword evidence="4" id="KW-0285">Flavoprotein</keyword>
<evidence type="ECO:0000259" key="11">
    <source>
        <dbReference type="Pfam" id="PF07992"/>
    </source>
</evidence>
<comment type="similarity">
    <text evidence="3">In the N-terminal section; belongs to the NADH:flavin oxidoreductase/NADH oxidase family.</text>
</comment>
<evidence type="ECO:0000259" key="10">
    <source>
        <dbReference type="Pfam" id="PF00724"/>
    </source>
</evidence>
<dbReference type="EMBL" id="CP036259">
    <property type="protein sequence ID" value="QDR81184.1"/>
    <property type="molecule type" value="Genomic_DNA"/>
</dbReference>
<dbReference type="CDD" id="cd02803">
    <property type="entry name" value="OYE_like_FMN_family"/>
    <property type="match status" value="1"/>
</dbReference>
<dbReference type="AlphaFoldDB" id="A0A517DV01"/>
<dbReference type="Gene3D" id="3.50.50.60">
    <property type="entry name" value="FAD/NAD(P)-binding domain"/>
    <property type="match status" value="1"/>
</dbReference>
<comment type="cofactor">
    <cofactor evidence="2">
        <name>[4Fe-4S] cluster</name>
        <dbReference type="ChEBI" id="CHEBI:49883"/>
    </cofactor>
</comment>
<dbReference type="InterPro" id="IPR023753">
    <property type="entry name" value="FAD/NAD-binding_dom"/>
</dbReference>
<dbReference type="GO" id="GO:0010181">
    <property type="term" value="F:FMN binding"/>
    <property type="evidence" value="ECO:0007669"/>
    <property type="project" value="InterPro"/>
</dbReference>
<dbReference type="Gene3D" id="3.40.50.720">
    <property type="entry name" value="NAD(P)-binding Rossmann-like Domain"/>
    <property type="match status" value="1"/>
</dbReference>
<evidence type="ECO:0000313" key="13">
    <source>
        <dbReference type="Proteomes" id="UP000320776"/>
    </source>
</evidence>
<protein>
    <submittedName>
        <fullName evidence="12">NADH oxidase</fullName>
        <ecNumber evidence="12">1.-.-.-</ecNumber>
    </submittedName>
</protein>
<dbReference type="PANTHER" id="PTHR42917">
    <property type="entry name" value="2,4-DIENOYL-COA REDUCTASE"/>
    <property type="match status" value="1"/>
</dbReference>
<dbReference type="Proteomes" id="UP000320776">
    <property type="component" value="Chromosome"/>
</dbReference>
<dbReference type="InterPro" id="IPR013785">
    <property type="entry name" value="Aldolase_TIM"/>
</dbReference>
<evidence type="ECO:0000256" key="1">
    <source>
        <dbReference type="ARBA" id="ARBA00001917"/>
    </source>
</evidence>
<evidence type="ECO:0000256" key="8">
    <source>
        <dbReference type="ARBA" id="ARBA00023004"/>
    </source>
</evidence>
<dbReference type="Gene3D" id="3.20.20.70">
    <property type="entry name" value="Aldolase class I"/>
    <property type="match status" value="1"/>
</dbReference>
<evidence type="ECO:0000256" key="4">
    <source>
        <dbReference type="ARBA" id="ARBA00022630"/>
    </source>
</evidence>
<keyword evidence="7 12" id="KW-0560">Oxidoreductase</keyword>
<dbReference type="KEGG" id="sted:SPTER_25580"/>
<keyword evidence="9" id="KW-0411">Iron-sulfur</keyword>
<dbReference type="GO" id="GO:0016491">
    <property type="term" value="F:oxidoreductase activity"/>
    <property type="evidence" value="ECO:0007669"/>
    <property type="project" value="UniProtKB-KW"/>
</dbReference>
<dbReference type="OrthoDB" id="9772736at2"/>
<evidence type="ECO:0000256" key="3">
    <source>
        <dbReference type="ARBA" id="ARBA00011048"/>
    </source>
</evidence>
<gene>
    <name evidence="12" type="ORF">SPTER_25580</name>
</gene>
<name>A0A517DV01_9FIRM</name>
<dbReference type="EC" id="1.-.-.-" evidence="12"/>
<accession>A0A517DV01</accession>
<organism evidence="12 13">
    <name type="scientific">Sporomusa termitida</name>
    <dbReference type="NCBI Taxonomy" id="2377"/>
    <lineage>
        <taxon>Bacteria</taxon>
        <taxon>Bacillati</taxon>
        <taxon>Bacillota</taxon>
        <taxon>Negativicutes</taxon>
        <taxon>Selenomonadales</taxon>
        <taxon>Sporomusaceae</taxon>
        <taxon>Sporomusa</taxon>
    </lineage>
</organism>
<dbReference type="PANTHER" id="PTHR42917:SF2">
    <property type="entry name" value="2,4-DIENOYL-COA REDUCTASE [(2E)-ENOYL-COA-PRODUCING]"/>
    <property type="match status" value="1"/>
</dbReference>
<dbReference type="GO" id="GO:0046872">
    <property type="term" value="F:metal ion binding"/>
    <property type="evidence" value="ECO:0007669"/>
    <property type="project" value="UniProtKB-KW"/>
</dbReference>
<dbReference type="SUPFAM" id="SSF51395">
    <property type="entry name" value="FMN-linked oxidoreductases"/>
    <property type="match status" value="1"/>
</dbReference>
<keyword evidence="8" id="KW-0408">Iron</keyword>
<feature type="domain" description="FAD/NAD(P)-binding" evidence="11">
    <location>
        <begin position="384"/>
        <end position="607"/>
    </location>
</feature>
<evidence type="ECO:0000256" key="7">
    <source>
        <dbReference type="ARBA" id="ARBA00023002"/>
    </source>
</evidence>
<dbReference type="PRINTS" id="PR00368">
    <property type="entry name" value="FADPNR"/>
</dbReference>
<keyword evidence="5" id="KW-0288">FMN</keyword>
<evidence type="ECO:0000256" key="5">
    <source>
        <dbReference type="ARBA" id="ARBA00022643"/>
    </source>
</evidence>
<dbReference type="SUPFAM" id="SSF51905">
    <property type="entry name" value="FAD/NAD(P)-binding domain"/>
    <property type="match status" value="1"/>
</dbReference>
<dbReference type="Pfam" id="PF00724">
    <property type="entry name" value="Oxidored_FMN"/>
    <property type="match status" value="1"/>
</dbReference>
<evidence type="ECO:0000256" key="9">
    <source>
        <dbReference type="ARBA" id="ARBA00023014"/>
    </source>
</evidence>
<dbReference type="InterPro" id="IPR051793">
    <property type="entry name" value="NADH:flavin_oxidoreductase"/>
</dbReference>
<dbReference type="GO" id="GO:0051536">
    <property type="term" value="F:iron-sulfur cluster binding"/>
    <property type="evidence" value="ECO:0007669"/>
    <property type="project" value="UniProtKB-KW"/>
</dbReference>
<comment type="cofactor">
    <cofactor evidence="1">
        <name>FMN</name>
        <dbReference type="ChEBI" id="CHEBI:58210"/>
    </cofactor>
</comment>